<gene>
    <name evidence="2" type="ORF">SAMN04487910_1609</name>
</gene>
<dbReference type="Pfam" id="PF04940">
    <property type="entry name" value="BLUF"/>
    <property type="match status" value="1"/>
</dbReference>
<evidence type="ECO:0000313" key="2">
    <source>
        <dbReference type="EMBL" id="SEL06667.1"/>
    </source>
</evidence>
<dbReference type="SUPFAM" id="SSF54975">
    <property type="entry name" value="Acylphosphatase/BLUF domain-like"/>
    <property type="match status" value="1"/>
</dbReference>
<dbReference type="RefSeq" id="WP_091407338.1">
    <property type="nucleotide sequence ID" value="NZ_FOAB01000003.1"/>
</dbReference>
<dbReference type="SMART" id="SM01034">
    <property type="entry name" value="BLUF"/>
    <property type="match status" value="1"/>
</dbReference>
<dbReference type="InterPro" id="IPR007024">
    <property type="entry name" value="BLUF_domain"/>
</dbReference>
<keyword evidence="3" id="KW-1185">Reference proteome</keyword>
<protein>
    <submittedName>
        <fullName evidence="2">Sensors of blue-light using FAD</fullName>
    </submittedName>
</protein>
<dbReference type="Gene3D" id="3.30.70.100">
    <property type="match status" value="1"/>
</dbReference>
<name>A0A1H7M7T1_AQUAM</name>
<sequence>MLNLRNTISIMWQTISYVSTANRFLTNSDINELFEYVKVNNNSLKITGILMYSDGNFFQILEGEKKLIHDLFKKILLDSRHYDVIKIFDHEMTKPSFSKYNSNFSTINKRSEHSELQQFLEKEKSNNPETFKSISYLTNKFMQLS</sequence>
<proteinExistence type="predicted"/>
<reference evidence="3" key="1">
    <citation type="submission" date="2016-10" db="EMBL/GenBank/DDBJ databases">
        <authorList>
            <person name="Varghese N."/>
            <person name="Submissions S."/>
        </authorList>
    </citation>
    <scope>NUCLEOTIDE SEQUENCE [LARGE SCALE GENOMIC DNA]</scope>
    <source>
        <strain evidence="3">DSM 25232 / NCIMB 14723 / 92V</strain>
    </source>
</reference>
<dbReference type="Proteomes" id="UP000198521">
    <property type="component" value="Unassembled WGS sequence"/>
</dbReference>
<dbReference type="STRING" id="1038014.SAMN04487910_1609"/>
<accession>A0A1H7M7T1</accession>
<feature type="domain" description="BLUF" evidence="1">
    <location>
        <begin position="12"/>
        <end position="103"/>
    </location>
</feature>
<evidence type="ECO:0000313" key="3">
    <source>
        <dbReference type="Proteomes" id="UP000198521"/>
    </source>
</evidence>
<dbReference type="GO" id="GO:0009882">
    <property type="term" value="F:blue light photoreceptor activity"/>
    <property type="evidence" value="ECO:0007669"/>
    <property type="project" value="InterPro"/>
</dbReference>
<dbReference type="InterPro" id="IPR036046">
    <property type="entry name" value="Acylphosphatase-like_dom_sf"/>
</dbReference>
<dbReference type="GO" id="GO:0071949">
    <property type="term" value="F:FAD binding"/>
    <property type="evidence" value="ECO:0007669"/>
    <property type="project" value="InterPro"/>
</dbReference>
<evidence type="ECO:0000259" key="1">
    <source>
        <dbReference type="PROSITE" id="PS50925"/>
    </source>
</evidence>
<dbReference type="AlphaFoldDB" id="A0A1H7M7T1"/>
<dbReference type="EMBL" id="FOAB01000003">
    <property type="protein sequence ID" value="SEL06667.1"/>
    <property type="molecule type" value="Genomic_DNA"/>
</dbReference>
<dbReference type="OrthoDB" id="1122028at2"/>
<organism evidence="2 3">
    <name type="scientific">Aquimarina amphilecti</name>
    <dbReference type="NCBI Taxonomy" id="1038014"/>
    <lineage>
        <taxon>Bacteria</taxon>
        <taxon>Pseudomonadati</taxon>
        <taxon>Bacteroidota</taxon>
        <taxon>Flavobacteriia</taxon>
        <taxon>Flavobacteriales</taxon>
        <taxon>Flavobacteriaceae</taxon>
        <taxon>Aquimarina</taxon>
    </lineage>
</organism>
<dbReference type="PROSITE" id="PS50925">
    <property type="entry name" value="BLUF"/>
    <property type="match status" value="1"/>
</dbReference>